<evidence type="ECO:0000313" key="1">
    <source>
        <dbReference type="EMBL" id="QRG06093.1"/>
    </source>
</evidence>
<dbReference type="AlphaFoldDB" id="A0A974PMM1"/>
<accession>A0A974PMM1</accession>
<gene>
    <name evidence="1" type="ORF">EZH22_24385</name>
</gene>
<name>A0A974PMM1_9HYPH</name>
<dbReference type="KEGG" id="xdi:EZH22_24385"/>
<dbReference type="RefSeq" id="WP_203192968.1">
    <property type="nucleotide sequence ID" value="NZ_CP063362.1"/>
</dbReference>
<organism evidence="1 2">
    <name type="scientific">Xanthobacter dioxanivorans</name>
    <dbReference type="NCBI Taxonomy" id="2528964"/>
    <lineage>
        <taxon>Bacteria</taxon>
        <taxon>Pseudomonadati</taxon>
        <taxon>Pseudomonadota</taxon>
        <taxon>Alphaproteobacteria</taxon>
        <taxon>Hyphomicrobiales</taxon>
        <taxon>Xanthobacteraceae</taxon>
        <taxon>Xanthobacter</taxon>
    </lineage>
</organism>
<sequence length="304" mass="32576">MDAFTPGPGAVASMLPGAGIVQGNEDFQRGRAALGEGRYGQAAADYGIGMVNAGTDMVPMFAALPPLVVKSANMPPIVRSSERGMVRSEAPWKKGEDFRLTGVSTNKVPPDENPYNAQSMDPVIGVPVQAHHNVDDVLAGLAEVYDSGRGLPPNVENGDYGSFAKWLDDPAVRALVEKRIGEARGADLIPQDADSDLWVALHAQRNPRSGWARWLGPDAPPERRAEIEQRAREMDAAERARSEELGKRGAAFDAYMAAGNMPPSPHGAAAWKAANPGRAPTYFQYDDATGNWSVSDTPYPKGNR</sequence>
<reference evidence="1 2" key="1">
    <citation type="submission" date="2020-10" db="EMBL/GenBank/DDBJ databases">
        <title>Degradation of 1,4-Dioxane by Xanthobacter sp. YN2, via a Novel Group-2 Soluble Di-Iron Monooxygenase.</title>
        <authorList>
            <person name="Ma F."/>
            <person name="Wang Y."/>
            <person name="Yang J."/>
            <person name="Guo H."/>
            <person name="Su D."/>
            <person name="Yu L."/>
        </authorList>
    </citation>
    <scope>NUCLEOTIDE SEQUENCE [LARGE SCALE GENOMIC DNA]</scope>
    <source>
        <strain evidence="1 2">YN2</strain>
    </source>
</reference>
<dbReference type="EMBL" id="CP063362">
    <property type="protein sequence ID" value="QRG06093.1"/>
    <property type="molecule type" value="Genomic_DNA"/>
</dbReference>
<evidence type="ECO:0000313" key="2">
    <source>
        <dbReference type="Proteomes" id="UP000596427"/>
    </source>
</evidence>
<protein>
    <submittedName>
        <fullName evidence="1">Uncharacterized protein</fullName>
    </submittedName>
</protein>
<proteinExistence type="predicted"/>
<keyword evidence="2" id="KW-1185">Reference proteome</keyword>
<dbReference type="Proteomes" id="UP000596427">
    <property type="component" value="Chromosome"/>
</dbReference>